<evidence type="ECO:0000313" key="2">
    <source>
        <dbReference type="Proteomes" id="UP000655759"/>
    </source>
</evidence>
<sequence>MIRPHLFKLIFSIHFMPEYDENGNLIKTGVISTAVVKRGRKRSKSYLWVKG</sequence>
<protein>
    <submittedName>
        <fullName evidence="1">Uncharacterized protein</fullName>
    </submittedName>
</protein>
<dbReference type="AlphaFoldDB" id="A0A812F172"/>
<name>A0A812F172_9ARCH</name>
<dbReference type="EMBL" id="CAJNAQ010000005">
    <property type="protein sequence ID" value="CAE6492547.1"/>
    <property type="molecule type" value="Genomic_DNA"/>
</dbReference>
<organism evidence="1 2">
    <name type="scientific">Candidatus Nitrosotenuis uzonensis</name>
    <dbReference type="NCBI Taxonomy" id="1407055"/>
    <lineage>
        <taxon>Archaea</taxon>
        <taxon>Nitrososphaerota</taxon>
        <taxon>Candidatus Nitrosotenuis</taxon>
    </lineage>
</organism>
<proteinExistence type="predicted"/>
<evidence type="ECO:0000313" key="1">
    <source>
        <dbReference type="EMBL" id="CAE6492547.1"/>
    </source>
</evidence>
<reference evidence="1" key="1">
    <citation type="submission" date="2021-02" db="EMBL/GenBank/DDBJ databases">
        <authorList>
            <person name="Han P."/>
        </authorList>
    </citation>
    <scope>NUCLEOTIDE SEQUENCE</scope>
    <source>
        <strain evidence="1">Candidatus Nitrosotenuis uzonensis 5A</strain>
    </source>
</reference>
<gene>
    <name evidence="1" type="ORF">NUZ5A_50049</name>
</gene>
<accession>A0A812F172</accession>
<comment type="caution">
    <text evidence="1">The sequence shown here is derived from an EMBL/GenBank/DDBJ whole genome shotgun (WGS) entry which is preliminary data.</text>
</comment>
<dbReference type="Proteomes" id="UP000655759">
    <property type="component" value="Unassembled WGS sequence"/>
</dbReference>